<dbReference type="PROSITE" id="PS00463">
    <property type="entry name" value="ZN2_CY6_FUNGAL_1"/>
    <property type="match status" value="1"/>
</dbReference>
<accession>A0A6A6JD98</accession>
<dbReference type="GO" id="GO:0000981">
    <property type="term" value="F:DNA-binding transcription factor activity, RNA polymerase II-specific"/>
    <property type="evidence" value="ECO:0007669"/>
    <property type="project" value="InterPro"/>
</dbReference>
<dbReference type="InterPro" id="IPR001138">
    <property type="entry name" value="Zn2Cys6_DnaBD"/>
</dbReference>
<dbReference type="Proteomes" id="UP000800097">
    <property type="component" value="Unassembled WGS sequence"/>
</dbReference>
<dbReference type="AlphaFoldDB" id="A0A6A6JD98"/>
<proteinExistence type="predicted"/>
<dbReference type="GeneID" id="54546343"/>
<organism evidence="5 6">
    <name type="scientific">Westerdykella ornata</name>
    <dbReference type="NCBI Taxonomy" id="318751"/>
    <lineage>
        <taxon>Eukaryota</taxon>
        <taxon>Fungi</taxon>
        <taxon>Dikarya</taxon>
        <taxon>Ascomycota</taxon>
        <taxon>Pezizomycotina</taxon>
        <taxon>Dothideomycetes</taxon>
        <taxon>Pleosporomycetidae</taxon>
        <taxon>Pleosporales</taxon>
        <taxon>Sporormiaceae</taxon>
        <taxon>Westerdykella</taxon>
    </lineage>
</organism>
<evidence type="ECO:0000313" key="6">
    <source>
        <dbReference type="Proteomes" id="UP000800097"/>
    </source>
</evidence>
<reference evidence="5" key="1">
    <citation type="journal article" date="2020" name="Stud. Mycol.">
        <title>101 Dothideomycetes genomes: a test case for predicting lifestyles and emergence of pathogens.</title>
        <authorList>
            <person name="Haridas S."/>
            <person name="Albert R."/>
            <person name="Binder M."/>
            <person name="Bloem J."/>
            <person name="Labutti K."/>
            <person name="Salamov A."/>
            <person name="Andreopoulos B."/>
            <person name="Baker S."/>
            <person name="Barry K."/>
            <person name="Bills G."/>
            <person name="Bluhm B."/>
            <person name="Cannon C."/>
            <person name="Castanera R."/>
            <person name="Culley D."/>
            <person name="Daum C."/>
            <person name="Ezra D."/>
            <person name="Gonzalez J."/>
            <person name="Henrissat B."/>
            <person name="Kuo A."/>
            <person name="Liang C."/>
            <person name="Lipzen A."/>
            <person name="Lutzoni F."/>
            <person name="Magnuson J."/>
            <person name="Mondo S."/>
            <person name="Nolan M."/>
            <person name="Ohm R."/>
            <person name="Pangilinan J."/>
            <person name="Park H.-J."/>
            <person name="Ramirez L."/>
            <person name="Alfaro M."/>
            <person name="Sun H."/>
            <person name="Tritt A."/>
            <person name="Yoshinaga Y."/>
            <person name="Zwiers L.-H."/>
            <person name="Turgeon B."/>
            <person name="Goodwin S."/>
            <person name="Spatafora J."/>
            <person name="Crous P."/>
            <person name="Grigoriev I."/>
        </authorList>
    </citation>
    <scope>NUCLEOTIDE SEQUENCE</scope>
    <source>
        <strain evidence="5">CBS 379.55</strain>
    </source>
</reference>
<dbReference type="Pfam" id="PF00172">
    <property type="entry name" value="Zn_clus"/>
    <property type="match status" value="1"/>
</dbReference>
<keyword evidence="1" id="KW-0479">Metal-binding</keyword>
<evidence type="ECO:0000256" key="3">
    <source>
        <dbReference type="SAM" id="MobiDB-lite"/>
    </source>
</evidence>
<dbReference type="GO" id="GO:0003677">
    <property type="term" value="F:DNA binding"/>
    <property type="evidence" value="ECO:0007669"/>
    <property type="project" value="InterPro"/>
</dbReference>
<dbReference type="CDD" id="cd12148">
    <property type="entry name" value="fungal_TF_MHR"/>
    <property type="match status" value="1"/>
</dbReference>
<dbReference type="SMART" id="SM00066">
    <property type="entry name" value="GAL4"/>
    <property type="match status" value="1"/>
</dbReference>
<dbReference type="SUPFAM" id="SSF57701">
    <property type="entry name" value="Zn2/Cys6 DNA-binding domain"/>
    <property type="match status" value="1"/>
</dbReference>
<dbReference type="PANTHER" id="PTHR47655:SF2">
    <property type="entry name" value="QUINIC ACID UTILIZATION ACTIVATOR"/>
    <property type="match status" value="1"/>
</dbReference>
<protein>
    <recommendedName>
        <fullName evidence="4">Zn(2)-C6 fungal-type domain-containing protein</fullName>
    </recommendedName>
</protein>
<feature type="region of interest" description="Disordered" evidence="3">
    <location>
        <begin position="135"/>
        <end position="155"/>
    </location>
</feature>
<dbReference type="GO" id="GO:0006351">
    <property type="term" value="P:DNA-templated transcription"/>
    <property type="evidence" value="ECO:0007669"/>
    <property type="project" value="InterPro"/>
</dbReference>
<dbReference type="PROSITE" id="PS50048">
    <property type="entry name" value="ZN2_CY6_FUNGAL_2"/>
    <property type="match status" value="1"/>
</dbReference>
<sequence>MSKRGAEDTTAPGNNGLPSKRSRVSRACDQCRIAREKCDGKTPCSSCALSQRACSYTANPKKRGIQPGYIRTLELALTWLFNHSDAESVLNRELSEKGTASVLLQRDSKESNRLHKSWRKSKFCRDVNALLSRGENLEGSARSPSPDSDDQESNAGTSLHLESTALDHTRQTPLTTHPTQGDIAAFHIPEQQGRHQTHYRDRCSEASSDHHGQTISLPSNFWRLFDIYFSYTHSWFPICEKFRVLKLSHSYPEVGLRLRPNMLDSGDHAELWGILALASLQEHCHGANTFGGSASNAKRAYDIAQSLVSDPTSSQIGHARTLLLLSLFHVTRSEPDVAWMSLGRASRIAIALAQQPSQVSKLEHVTSGCVLLDHLVSMQIGRAPYLQLSDIERVGRVEEEGLEEYQPWSGCMKPQHVNSLPRAPALSLSTYNCLVDLVGVMSIIASSTIPASESAAKLDAWKSRLPVQQRQVLSDHLPIAAAPPALLLRTVYCCACIVTLPCRTWVERFLEVLEHIIKQFGRIAMPPIVHCLMGILKRSTAFLADEGLNARLRNLHLGYDFAKSQESNKEGTEDHHNSSLVAIAASGPSQLNSAMELATPESMQPQLHPSHQFGGRVR</sequence>
<feature type="region of interest" description="Disordered" evidence="3">
    <location>
        <begin position="599"/>
        <end position="618"/>
    </location>
</feature>
<dbReference type="OrthoDB" id="3364175at2759"/>
<feature type="region of interest" description="Disordered" evidence="3">
    <location>
        <begin position="1"/>
        <end position="21"/>
    </location>
</feature>
<evidence type="ECO:0000259" key="4">
    <source>
        <dbReference type="PROSITE" id="PS50048"/>
    </source>
</evidence>
<dbReference type="InterPro" id="IPR052783">
    <property type="entry name" value="Metabolic/Drug-Res_Regulator"/>
</dbReference>
<dbReference type="RefSeq" id="XP_033651682.1">
    <property type="nucleotide sequence ID" value="XM_033793168.1"/>
</dbReference>
<feature type="domain" description="Zn(2)-C6 fungal-type" evidence="4">
    <location>
        <begin position="27"/>
        <end position="56"/>
    </location>
</feature>
<evidence type="ECO:0000256" key="2">
    <source>
        <dbReference type="ARBA" id="ARBA00023242"/>
    </source>
</evidence>
<dbReference type="CDD" id="cd00067">
    <property type="entry name" value="GAL4"/>
    <property type="match status" value="1"/>
</dbReference>
<evidence type="ECO:0000256" key="1">
    <source>
        <dbReference type="ARBA" id="ARBA00022723"/>
    </source>
</evidence>
<dbReference type="Gene3D" id="4.10.240.10">
    <property type="entry name" value="Zn(2)-C6 fungal-type DNA-binding domain"/>
    <property type="match status" value="1"/>
</dbReference>
<evidence type="ECO:0000313" key="5">
    <source>
        <dbReference type="EMBL" id="KAF2274143.1"/>
    </source>
</evidence>
<dbReference type="EMBL" id="ML986505">
    <property type="protein sequence ID" value="KAF2274143.1"/>
    <property type="molecule type" value="Genomic_DNA"/>
</dbReference>
<name>A0A6A6JD98_WESOR</name>
<gene>
    <name evidence="5" type="ORF">EI97DRAFT_136959</name>
</gene>
<dbReference type="GO" id="GO:0045944">
    <property type="term" value="P:positive regulation of transcription by RNA polymerase II"/>
    <property type="evidence" value="ECO:0007669"/>
    <property type="project" value="TreeGrafter"/>
</dbReference>
<dbReference type="InterPro" id="IPR007219">
    <property type="entry name" value="XnlR_reg_dom"/>
</dbReference>
<dbReference type="Pfam" id="PF04082">
    <property type="entry name" value="Fungal_trans"/>
    <property type="match status" value="1"/>
</dbReference>
<keyword evidence="6" id="KW-1185">Reference proteome</keyword>
<dbReference type="PANTHER" id="PTHR47655">
    <property type="entry name" value="QUINIC ACID UTILIZATION ACTIVATOR"/>
    <property type="match status" value="1"/>
</dbReference>
<dbReference type="InterPro" id="IPR036864">
    <property type="entry name" value="Zn2-C6_fun-type_DNA-bd_sf"/>
</dbReference>
<keyword evidence="2" id="KW-0539">Nucleus</keyword>
<dbReference type="GO" id="GO:0008270">
    <property type="term" value="F:zinc ion binding"/>
    <property type="evidence" value="ECO:0007669"/>
    <property type="project" value="InterPro"/>
</dbReference>